<feature type="compositionally biased region" description="Polar residues" evidence="9">
    <location>
        <begin position="52"/>
        <end position="63"/>
    </location>
</feature>
<comment type="caution">
    <text evidence="10">The sequence shown here is derived from an EMBL/GenBank/DDBJ whole genome shotgun (WGS) entry which is preliminary data.</text>
</comment>
<comment type="subcellular location">
    <subcellularLocation>
        <location evidence="7">Mitochondrion inner membrane</location>
        <topology evidence="7">Single-pass membrane protein</topology>
    </subcellularLocation>
</comment>
<protein>
    <recommendedName>
        <fullName evidence="7">MICOS complex subunit MIC60</fullName>
    </recommendedName>
    <alternativeName>
        <fullName evidence="7">Mitofilin</fullName>
    </alternativeName>
</protein>
<keyword evidence="8" id="KW-0175">Coiled coil</keyword>
<dbReference type="GO" id="GO:0042407">
    <property type="term" value="P:cristae formation"/>
    <property type="evidence" value="ECO:0007669"/>
    <property type="project" value="TreeGrafter"/>
</dbReference>
<feature type="coiled-coil region" evidence="8">
    <location>
        <begin position="281"/>
        <end position="344"/>
    </location>
</feature>
<sequence length="746" mass="84534">MVNSRTLVFVTVENGEMWRASRNIPSRVSHLGSLRNKQSALFVHQSRLCSSKASNPQTQNAKPFQSEDAPPPPSPKKGGSLFFKLLGLTLVGGSGVIGYAWYDKNFRGQIEERIPYSREAFNYVFQYLPSLAESVPEKSQSLAISNDEIKDQSLMKKKEPLSLESKEPAVQDEKVAKTEVVTKKDEKRLAEERKKEAADQVIRDKEFEKAAENDAVENILKVVLTDAENAVIIAIELQTAAAAATRDHTKKLRQAMDLQGENKESDWEAATAAFTAKTDALSRAESATENARVQMETAQAMVDAGRSNNLTKKNKTLGETEKKLNNLNYDLKKAVSENTKAQSEAQVMSEYRSLVKKGREQFRKEVESLTPEVFLGKKGSKLSEEELNALIAHAHRRIDQLQRQLAEQLASEQLRIDAALEKQQEADEKLLEERIKQEREKLERDFLLTKDQWDLDARINFELELRQQLMRQAAAHSDHLTEVLKVQEKELGEKFDKILEERLAEEKVKFQNEIAGWIARLKGIETAIDNRADLERQGRKAQELWLACQMLYNTLENGPNIPQDVADSVDKDRYETRMRPLIDEFMAILDAGSNHPFVNSVLETIPNEAIKRGVWTEKELIARFDKVHKVCRRVALVDEAGGTLFNYFLSYLQSLFVFTAAKPFSSTEKVEVDHLDTFSILDNAKHHLERGDLEMALRFMNQLNGEPRKVAADWILEARLFLETRQAADALLAHASNNSLGSLIQS</sequence>
<name>A0AAD9NEN5_9ANNE</name>
<comment type="subunit">
    <text evidence="7">Component of the mitochondrial contact site and cristae organizing system (MICOS) complex.</text>
</comment>
<evidence type="ECO:0000256" key="2">
    <source>
        <dbReference type="ARBA" id="ARBA00022692"/>
    </source>
</evidence>
<reference evidence="10" key="1">
    <citation type="journal article" date="2023" name="Mol. Biol. Evol.">
        <title>Third-Generation Sequencing Reveals the Adaptive Role of the Epigenome in Three Deep-Sea Polychaetes.</title>
        <authorList>
            <person name="Perez M."/>
            <person name="Aroh O."/>
            <person name="Sun Y."/>
            <person name="Lan Y."/>
            <person name="Juniper S.K."/>
            <person name="Young C.R."/>
            <person name="Angers B."/>
            <person name="Qian P.Y."/>
        </authorList>
    </citation>
    <scope>NUCLEOTIDE SEQUENCE</scope>
    <source>
        <strain evidence="10">P08H-3</strain>
    </source>
</reference>
<dbReference type="PANTHER" id="PTHR15415">
    <property type="entry name" value="MITOFILIN"/>
    <property type="match status" value="1"/>
</dbReference>
<gene>
    <name evidence="10" type="ORF">LSH36_45g11018</name>
</gene>
<evidence type="ECO:0000313" key="10">
    <source>
        <dbReference type="EMBL" id="KAK2165818.1"/>
    </source>
</evidence>
<feature type="region of interest" description="Disordered" evidence="9">
    <location>
        <begin position="52"/>
        <end position="76"/>
    </location>
</feature>
<keyword evidence="2 7" id="KW-0812">Transmembrane</keyword>
<evidence type="ECO:0000256" key="8">
    <source>
        <dbReference type="SAM" id="Coils"/>
    </source>
</evidence>
<evidence type="ECO:0000313" key="11">
    <source>
        <dbReference type="Proteomes" id="UP001208570"/>
    </source>
</evidence>
<keyword evidence="4" id="KW-1133">Transmembrane helix</keyword>
<dbReference type="EMBL" id="JAODUP010000045">
    <property type="protein sequence ID" value="KAK2165818.1"/>
    <property type="molecule type" value="Genomic_DNA"/>
</dbReference>
<dbReference type="AlphaFoldDB" id="A0AAD9NEN5"/>
<accession>A0AAD9NEN5</accession>
<keyword evidence="5 7" id="KW-0496">Mitochondrion</keyword>
<dbReference type="Proteomes" id="UP001208570">
    <property type="component" value="Unassembled WGS sequence"/>
</dbReference>
<feature type="coiled-coil region" evidence="8">
    <location>
        <begin position="384"/>
        <end position="441"/>
    </location>
</feature>
<proteinExistence type="inferred from homology"/>
<dbReference type="GO" id="GO:0061617">
    <property type="term" value="C:MICOS complex"/>
    <property type="evidence" value="ECO:0007669"/>
    <property type="project" value="TreeGrafter"/>
</dbReference>
<dbReference type="PANTHER" id="PTHR15415:SF7">
    <property type="entry name" value="MICOS COMPLEX SUBUNIT MIC60"/>
    <property type="match status" value="1"/>
</dbReference>
<evidence type="ECO:0000256" key="5">
    <source>
        <dbReference type="ARBA" id="ARBA00023128"/>
    </source>
</evidence>
<organism evidence="10 11">
    <name type="scientific">Paralvinella palmiformis</name>
    <dbReference type="NCBI Taxonomy" id="53620"/>
    <lineage>
        <taxon>Eukaryota</taxon>
        <taxon>Metazoa</taxon>
        <taxon>Spiralia</taxon>
        <taxon>Lophotrochozoa</taxon>
        <taxon>Annelida</taxon>
        <taxon>Polychaeta</taxon>
        <taxon>Sedentaria</taxon>
        <taxon>Canalipalpata</taxon>
        <taxon>Terebellida</taxon>
        <taxon>Terebelliformia</taxon>
        <taxon>Alvinellidae</taxon>
        <taxon>Paralvinella</taxon>
    </lineage>
</organism>
<comment type="similarity">
    <text evidence="1 7">Belongs to the MICOS complex subunit Mic60 family.</text>
</comment>
<evidence type="ECO:0000256" key="7">
    <source>
        <dbReference type="RuleBase" id="RU363000"/>
    </source>
</evidence>
<comment type="function">
    <text evidence="7">Component of the MICOS complex, a large protein complex of the mitochondrial inner membrane that plays crucial roles in the maintenance of crista junctions, inner membrane architecture, and formation of contact sites to the outer membrane.</text>
</comment>
<evidence type="ECO:0000256" key="6">
    <source>
        <dbReference type="ARBA" id="ARBA00023136"/>
    </source>
</evidence>
<dbReference type="InterPro" id="IPR019133">
    <property type="entry name" value="MIC60"/>
</dbReference>
<evidence type="ECO:0000256" key="3">
    <source>
        <dbReference type="ARBA" id="ARBA00022792"/>
    </source>
</evidence>
<keyword evidence="3 7" id="KW-0999">Mitochondrion inner membrane</keyword>
<keyword evidence="6" id="KW-0472">Membrane</keyword>
<evidence type="ECO:0000256" key="4">
    <source>
        <dbReference type="ARBA" id="ARBA00022989"/>
    </source>
</evidence>
<dbReference type="Pfam" id="PF09731">
    <property type="entry name" value="Mitofilin"/>
    <property type="match status" value="1"/>
</dbReference>
<keyword evidence="11" id="KW-1185">Reference proteome</keyword>
<evidence type="ECO:0000256" key="9">
    <source>
        <dbReference type="SAM" id="MobiDB-lite"/>
    </source>
</evidence>
<evidence type="ECO:0000256" key="1">
    <source>
        <dbReference type="ARBA" id="ARBA00010877"/>
    </source>
</evidence>